<dbReference type="Proteomes" id="UP000320461">
    <property type="component" value="Unassembled WGS sequence"/>
</dbReference>
<accession>A0A4Y3KFS7</accession>
<evidence type="ECO:0000313" key="2">
    <source>
        <dbReference type="EMBL" id="GEA83259.1"/>
    </source>
</evidence>
<sequence>MSSLVKRLSGATLVCGAVLTAAALIGPSAPADVGPRPSTAEQLETLAGWVDVTPSPELDGPVLTAGTVTGAGAGVPVMAMAWPDHEALGQQQVGDSVELVMIAATLTRSDGSFELVADPVAISALTGGGETTVDFDVQVFDTGAGFAQWSTSAVLSPEIAADDSLEHPLADDITIEADAPLTVDELAAGR</sequence>
<reference evidence="2 3" key="1">
    <citation type="submission" date="2019-06" db="EMBL/GenBank/DDBJ databases">
        <title>Whole genome shotgun sequence of Cellulomonas gelida NBRC 3748.</title>
        <authorList>
            <person name="Hosoyama A."/>
            <person name="Uohara A."/>
            <person name="Ohji S."/>
            <person name="Ichikawa N."/>
        </authorList>
    </citation>
    <scope>NUCLEOTIDE SEQUENCE [LARGE SCALE GENOMIC DNA]</scope>
    <source>
        <strain evidence="2 3">NBRC 3748</strain>
    </source>
</reference>
<protein>
    <submittedName>
        <fullName evidence="2">Uncharacterized protein</fullName>
    </submittedName>
</protein>
<keyword evidence="3" id="KW-1185">Reference proteome</keyword>
<organism evidence="2 3">
    <name type="scientific">Cellulomonas gelida</name>
    <dbReference type="NCBI Taxonomy" id="1712"/>
    <lineage>
        <taxon>Bacteria</taxon>
        <taxon>Bacillati</taxon>
        <taxon>Actinomycetota</taxon>
        <taxon>Actinomycetes</taxon>
        <taxon>Micrococcales</taxon>
        <taxon>Cellulomonadaceae</taxon>
        <taxon>Cellulomonas</taxon>
    </lineage>
</organism>
<evidence type="ECO:0000256" key="1">
    <source>
        <dbReference type="SAM" id="SignalP"/>
    </source>
</evidence>
<dbReference type="RefSeq" id="WP_170210870.1">
    <property type="nucleotide sequence ID" value="NZ_BJLQ01000003.1"/>
</dbReference>
<comment type="caution">
    <text evidence="2">The sequence shown here is derived from an EMBL/GenBank/DDBJ whole genome shotgun (WGS) entry which is preliminary data.</text>
</comment>
<feature type="chain" id="PRO_5021454964" evidence="1">
    <location>
        <begin position="32"/>
        <end position="190"/>
    </location>
</feature>
<name>A0A4Y3KFS7_9CELL</name>
<dbReference type="AlphaFoldDB" id="A0A4Y3KFS7"/>
<gene>
    <name evidence="2" type="ORF">CGE01nite_05100</name>
</gene>
<proteinExistence type="predicted"/>
<dbReference type="EMBL" id="BJLQ01000003">
    <property type="protein sequence ID" value="GEA83259.1"/>
    <property type="molecule type" value="Genomic_DNA"/>
</dbReference>
<evidence type="ECO:0000313" key="3">
    <source>
        <dbReference type="Proteomes" id="UP000320461"/>
    </source>
</evidence>
<feature type="signal peptide" evidence="1">
    <location>
        <begin position="1"/>
        <end position="31"/>
    </location>
</feature>
<keyword evidence="1" id="KW-0732">Signal</keyword>